<dbReference type="Proteomes" id="UP000599523">
    <property type="component" value="Unassembled WGS sequence"/>
</dbReference>
<evidence type="ECO:0000313" key="2">
    <source>
        <dbReference type="Proteomes" id="UP000599523"/>
    </source>
</evidence>
<proteinExistence type="predicted"/>
<comment type="caution">
    <text evidence="1">The sequence shown here is derived from an EMBL/GenBank/DDBJ whole genome shotgun (WGS) entry which is preliminary data.</text>
</comment>
<evidence type="ECO:0008006" key="3">
    <source>
        <dbReference type="Google" id="ProtNLM"/>
    </source>
</evidence>
<gene>
    <name evidence="1" type="ORF">GPA21_12475</name>
</gene>
<accession>A0A972FBQ9</accession>
<evidence type="ECO:0000313" key="1">
    <source>
        <dbReference type="EMBL" id="NMG03779.1"/>
    </source>
</evidence>
<dbReference type="RefSeq" id="WP_168988478.1">
    <property type="nucleotide sequence ID" value="NZ_CAWPHM010000301.1"/>
</dbReference>
<keyword evidence="2" id="KW-1185">Reference proteome</keyword>
<dbReference type="EMBL" id="WTVM01000073">
    <property type="protein sequence ID" value="NMG03779.1"/>
    <property type="molecule type" value="Genomic_DNA"/>
</dbReference>
<dbReference type="AlphaFoldDB" id="A0A972FBQ9"/>
<organism evidence="1 2">
    <name type="scientific">Azoarcus taiwanensis</name>
    <dbReference type="NCBI Taxonomy" id="666964"/>
    <lineage>
        <taxon>Bacteria</taxon>
        <taxon>Pseudomonadati</taxon>
        <taxon>Pseudomonadota</taxon>
        <taxon>Betaproteobacteria</taxon>
        <taxon>Rhodocyclales</taxon>
        <taxon>Zoogloeaceae</taxon>
        <taxon>Azoarcus</taxon>
    </lineage>
</organism>
<sequence>MTVKPDFQKPVEMMQTLMSMQANAIGKTIELQKKNSEELMAFFQAEVEKAKTLKTPEDVVKFNVDANTKLFNLIKAQGEAFTQFATQASQTAMAELQKLAK</sequence>
<protein>
    <recommendedName>
        <fullName evidence="3">Phasin domain-containing protein</fullName>
    </recommendedName>
</protein>
<name>A0A972FBQ9_9RHOO</name>
<reference evidence="1" key="1">
    <citation type="submission" date="2019-12" db="EMBL/GenBank/DDBJ databases">
        <title>Comparative genomics gives insights into the taxonomy of the Azoarcus-Aromatoleum group and reveals separate origins of nif in the plant-associated Azoarcus and non-plant-associated Aromatoleum sub-groups.</title>
        <authorList>
            <person name="Lafos M."/>
            <person name="Maluk M."/>
            <person name="Batista M."/>
            <person name="Junghare M."/>
            <person name="Carmona M."/>
            <person name="Faoro H."/>
            <person name="Cruz L.M."/>
            <person name="Battistoni F."/>
            <person name="De Souza E."/>
            <person name="Pedrosa F."/>
            <person name="Chen W.-M."/>
            <person name="Poole P.S."/>
            <person name="Dixon R.A."/>
            <person name="James E.K."/>
        </authorList>
    </citation>
    <scope>NUCLEOTIDE SEQUENCE</scope>
    <source>
        <strain evidence="1">NSC3</strain>
    </source>
</reference>